<feature type="active site" description="Proton donor" evidence="7">
    <location>
        <position position="351"/>
    </location>
</feature>
<dbReference type="SUPFAM" id="SSF48225">
    <property type="entry name" value="Seven-hairpin glycosidases"/>
    <property type="match status" value="1"/>
</dbReference>
<name>A0A8C2DLK1_CYPCA</name>
<dbReference type="PANTHER" id="PTHR45679:SF6">
    <property type="entry name" value="ER DEGRADATION-ENHANCING ALPHA-MANNOSIDASE-LIKE PROTEIN 2"/>
    <property type="match status" value="1"/>
</dbReference>
<dbReference type="AlphaFoldDB" id="A0A8C2DLK1"/>
<dbReference type="Ensembl" id="ENSCCRT00020030262.1">
    <property type="protein sequence ID" value="ENSCCRP00020027613.1"/>
    <property type="gene ID" value="ENSCCRG00020012601.1"/>
</dbReference>
<feature type="active site" evidence="7">
    <location>
        <position position="372"/>
    </location>
</feature>
<dbReference type="GO" id="GO:1904380">
    <property type="term" value="P:endoplasmic reticulum mannose trimming"/>
    <property type="evidence" value="ECO:0007669"/>
    <property type="project" value="InterPro"/>
</dbReference>
<keyword evidence="11" id="KW-0732">Signal</keyword>
<dbReference type="Pfam" id="PF01532">
    <property type="entry name" value="Glyco_hydro_47"/>
    <property type="match status" value="2"/>
</dbReference>
<dbReference type="GO" id="GO:1904154">
    <property type="term" value="P:positive regulation of retrograde protein transport, ER to cytosol"/>
    <property type="evidence" value="ECO:0007669"/>
    <property type="project" value="UniProtKB-ARBA"/>
</dbReference>
<dbReference type="FunFam" id="1.50.10.10:FF:000015">
    <property type="entry name" value="alpha-1,2-Mannosidase"/>
    <property type="match status" value="1"/>
</dbReference>
<dbReference type="GO" id="GO:0006986">
    <property type="term" value="P:response to unfolded protein"/>
    <property type="evidence" value="ECO:0007669"/>
    <property type="project" value="UniProtKB-KW"/>
</dbReference>
<evidence type="ECO:0000313" key="13">
    <source>
        <dbReference type="Proteomes" id="UP000694701"/>
    </source>
</evidence>
<evidence type="ECO:0000256" key="2">
    <source>
        <dbReference type="ARBA" id="ARBA00007658"/>
    </source>
</evidence>
<protein>
    <recommendedName>
        <fullName evidence="9">alpha-1,2-Mannosidase</fullName>
        <ecNumber evidence="9">3.2.1.-</ecNumber>
    </recommendedName>
</protein>
<keyword evidence="9" id="KW-0326">Glycosidase</keyword>
<feature type="binding site" evidence="8">
    <location>
        <position position="508"/>
    </location>
    <ligand>
        <name>Ca(2+)</name>
        <dbReference type="ChEBI" id="CHEBI:29108"/>
    </ligand>
</feature>
<keyword evidence="3" id="KW-0256">Endoplasmic reticulum</keyword>
<keyword evidence="4" id="KW-0325">Glycoprotein</keyword>
<evidence type="ECO:0000256" key="4">
    <source>
        <dbReference type="ARBA" id="ARBA00023180"/>
    </source>
</evidence>
<dbReference type="GO" id="GO:0005975">
    <property type="term" value="P:carbohydrate metabolic process"/>
    <property type="evidence" value="ECO:0007669"/>
    <property type="project" value="InterPro"/>
</dbReference>
<feature type="chain" id="PRO_5034709122" description="alpha-1,2-Mannosidase" evidence="11">
    <location>
        <begin position="25"/>
        <end position="597"/>
    </location>
</feature>
<dbReference type="Proteomes" id="UP000694701">
    <property type="component" value="Unplaced"/>
</dbReference>
<dbReference type="Gene3D" id="1.50.10.10">
    <property type="match status" value="1"/>
</dbReference>
<evidence type="ECO:0000256" key="9">
    <source>
        <dbReference type="RuleBase" id="RU361193"/>
    </source>
</evidence>
<evidence type="ECO:0000256" key="8">
    <source>
        <dbReference type="PIRSR" id="PIRSR601382-2"/>
    </source>
</evidence>
<dbReference type="InterPro" id="IPR012341">
    <property type="entry name" value="6hp_glycosidase-like_sf"/>
</dbReference>
<dbReference type="PRINTS" id="PR00747">
    <property type="entry name" value="GLYHDRLASE47"/>
</dbReference>
<organism evidence="12 13">
    <name type="scientific">Cyprinus carpio</name>
    <name type="common">Common carp</name>
    <dbReference type="NCBI Taxonomy" id="7962"/>
    <lineage>
        <taxon>Eukaryota</taxon>
        <taxon>Metazoa</taxon>
        <taxon>Chordata</taxon>
        <taxon>Craniata</taxon>
        <taxon>Vertebrata</taxon>
        <taxon>Euteleostomi</taxon>
        <taxon>Actinopterygii</taxon>
        <taxon>Neopterygii</taxon>
        <taxon>Teleostei</taxon>
        <taxon>Ostariophysi</taxon>
        <taxon>Cypriniformes</taxon>
        <taxon>Cyprinidae</taxon>
        <taxon>Cyprininae</taxon>
        <taxon>Cyprinus</taxon>
    </lineage>
</organism>
<dbReference type="EC" id="3.2.1.-" evidence="9"/>
<comment type="similarity">
    <text evidence="2 9">Belongs to the glycosyl hydrolase 47 family.</text>
</comment>
<evidence type="ECO:0000256" key="3">
    <source>
        <dbReference type="ARBA" id="ARBA00022824"/>
    </source>
</evidence>
<dbReference type="InterPro" id="IPR044674">
    <property type="entry name" value="EDEM1/2/3"/>
</dbReference>
<proteinExistence type="inferred from homology"/>
<feature type="active site" evidence="7">
    <location>
        <position position="258"/>
    </location>
</feature>
<feature type="active site" description="Proton donor" evidence="7">
    <location>
        <position position="117"/>
    </location>
</feature>
<dbReference type="GO" id="GO:0004571">
    <property type="term" value="F:mannosyl-oligosaccharide 1,2-alpha-mannosidase activity"/>
    <property type="evidence" value="ECO:0007669"/>
    <property type="project" value="InterPro"/>
</dbReference>
<dbReference type="GO" id="GO:0005509">
    <property type="term" value="F:calcium ion binding"/>
    <property type="evidence" value="ECO:0007669"/>
    <property type="project" value="InterPro"/>
</dbReference>
<evidence type="ECO:0000256" key="1">
    <source>
        <dbReference type="ARBA" id="ARBA00004240"/>
    </source>
</evidence>
<dbReference type="GO" id="GO:0044322">
    <property type="term" value="C:endoplasmic reticulum quality control compartment"/>
    <property type="evidence" value="ECO:0007669"/>
    <property type="project" value="GOC"/>
</dbReference>
<keyword evidence="8" id="KW-0106">Calcium</keyword>
<comment type="cofactor">
    <cofactor evidence="8">
        <name>Ca(2+)</name>
        <dbReference type="ChEBI" id="CHEBI:29108"/>
    </cofactor>
</comment>
<reference evidence="12" key="1">
    <citation type="submission" date="2025-08" db="UniProtKB">
        <authorList>
            <consortium name="Ensembl"/>
        </authorList>
    </citation>
    <scope>IDENTIFICATION</scope>
</reference>
<comment type="function">
    <text evidence="6">Involved in the endoplasmic reticulum-associated degradation (ERAD) pathway that targets misfolded glycoproteins for degradation in an N-glycan-dependent manner. May initiate ERAD by promoting the first mannose trimming step of ERAD substrates, from Man9GlcNAc2 to Man8GlcNAc2. Seems to recognize and bind to exposed hydrophobic regions in target proteins.</text>
</comment>
<keyword evidence="9" id="KW-0378">Hydrolase</keyword>
<evidence type="ECO:0000313" key="12">
    <source>
        <dbReference type="Ensembl" id="ENSCCRP00020027613.1"/>
    </source>
</evidence>
<accession>A0A8C2DLK1</accession>
<evidence type="ECO:0000256" key="10">
    <source>
        <dbReference type="SAM" id="MobiDB-lite"/>
    </source>
</evidence>
<dbReference type="GO" id="GO:0016020">
    <property type="term" value="C:membrane"/>
    <property type="evidence" value="ECO:0007669"/>
    <property type="project" value="InterPro"/>
</dbReference>
<evidence type="ECO:0000256" key="11">
    <source>
        <dbReference type="SAM" id="SignalP"/>
    </source>
</evidence>
<feature type="signal peptide" evidence="11">
    <location>
        <begin position="1"/>
        <end position="24"/>
    </location>
</feature>
<dbReference type="PANTHER" id="PTHR45679">
    <property type="entry name" value="ER DEGRADATION-ENHANCING ALPHA-MANNOSIDASE-LIKE PROTEIN 2"/>
    <property type="match status" value="1"/>
</dbReference>
<evidence type="ECO:0000256" key="6">
    <source>
        <dbReference type="ARBA" id="ARBA00054385"/>
    </source>
</evidence>
<dbReference type="InterPro" id="IPR001382">
    <property type="entry name" value="Glyco_hydro_47"/>
</dbReference>
<evidence type="ECO:0000256" key="7">
    <source>
        <dbReference type="PIRSR" id="PIRSR601382-1"/>
    </source>
</evidence>
<sequence length="597" mass="66813">MLTFLFSAVFCATYLSPSISHVKGRDFTEQEMSHYRDRIKAMFYHAYNSYLENAYPYDELRPLTCDGQDTWGSFSLTLIDALDTLLILGNHTEFQRVATLLQDTVDFDTDVNASVFETNIRVVGGLLSAHLLSKRAGMEVEEGWPCSGPLLRMAEDAARRLLPAFQTPTGMPYGTVNLLRGVNPSETPVTCTAGVGTFILEFSSLSRLTGDPVFENVARKALRALWRTRSDIGLVGNHIDVITSKWVAQDAGIGAGVDSYFEYLVKGAIMLQDEELLAMFHEFDKSITNYPKFDVWLLWVQMHKGTVSMPVFQSLEAFWPGLQSLTGDISSATKTFHNYYSVWRQFGGLPEFYSIPQGYTVDKREGYPLRPELIESAMYLYKATGDPTFMQLGRDAVESIDKISRVNCGFATVSVSELHFKTSLETILRLKPAQSLNMLIFLFLPKVKDVRDHKLDNRMESFFLAETIKYLYLLFDPENFLHNTGTEFELGGLQGDCILSAGGYVFNTEAHPLDPAALHCCSRHHSERRELQDILISLSEPLRPATDQSEETPGAGGSQESIALKPGERRKARVLSCPTQPFSAKLAAMGQVFSDDS</sequence>
<feature type="region of interest" description="Disordered" evidence="10">
    <location>
        <begin position="542"/>
        <end position="574"/>
    </location>
</feature>
<keyword evidence="5" id="KW-0834">Unfolded protein response</keyword>
<keyword evidence="8" id="KW-0479">Metal-binding</keyword>
<comment type="subcellular location">
    <subcellularLocation>
        <location evidence="1">Endoplasmic reticulum</location>
    </subcellularLocation>
</comment>
<evidence type="ECO:0000256" key="5">
    <source>
        <dbReference type="ARBA" id="ARBA00023230"/>
    </source>
</evidence>
<dbReference type="InterPro" id="IPR036026">
    <property type="entry name" value="Seven-hairpin_glycosidases"/>
</dbReference>